<keyword evidence="2" id="KW-1185">Reference proteome</keyword>
<dbReference type="PANTHER" id="PTHR12811">
    <property type="entry name" value="VACUOLAR PROTEIN SORTING VPS16"/>
    <property type="match status" value="1"/>
</dbReference>
<comment type="caution">
    <text evidence="1">The sequence shown here is derived from an EMBL/GenBank/DDBJ whole genome shotgun (WGS) entry which is preliminary data.</text>
</comment>
<organism evidence="1 2">
    <name type="scientific">Flemingia macrophylla</name>
    <dbReference type="NCBI Taxonomy" id="520843"/>
    <lineage>
        <taxon>Eukaryota</taxon>
        <taxon>Viridiplantae</taxon>
        <taxon>Streptophyta</taxon>
        <taxon>Embryophyta</taxon>
        <taxon>Tracheophyta</taxon>
        <taxon>Spermatophyta</taxon>
        <taxon>Magnoliopsida</taxon>
        <taxon>eudicotyledons</taxon>
        <taxon>Gunneridae</taxon>
        <taxon>Pentapetalae</taxon>
        <taxon>rosids</taxon>
        <taxon>fabids</taxon>
        <taxon>Fabales</taxon>
        <taxon>Fabaceae</taxon>
        <taxon>Papilionoideae</taxon>
        <taxon>50 kb inversion clade</taxon>
        <taxon>NPAAA clade</taxon>
        <taxon>indigoferoid/millettioid clade</taxon>
        <taxon>Phaseoleae</taxon>
        <taxon>Flemingia</taxon>
    </lineage>
</organism>
<proteinExistence type="predicted"/>
<name>A0ABD1LG40_9FABA</name>
<dbReference type="AlphaFoldDB" id="A0ABD1LG40"/>
<reference evidence="1 2" key="1">
    <citation type="submission" date="2024-08" db="EMBL/GenBank/DDBJ databases">
        <title>Insights into the chromosomal genome structure of Flemingia macrophylla.</title>
        <authorList>
            <person name="Ding Y."/>
            <person name="Zhao Y."/>
            <person name="Bi W."/>
            <person name="Wu M."/>
            <person name="Zhao G."/>
            <person name="Gong Y."/>
            <person name="Li W."/>
            <person name="Zhang P."/>
        </authorList>
    </citation>
    <scope>NUCLEOTIDE SEQUENCE [LARGE SCALE GENOMIC DNA]</scope>
    <source>
        <strain evidence="1">DYQJB</strain>
        <tissue evidence="1">Leaf</tissue>
    </source>
</reference>
<protein>
    <submittedName>
        <fullName evidence="1">Uncharacterized protein</fullName>
    </submittedName>
</protein>
<dbReference type="EMBL" id="JBGMDY010000009">
    <property type="protein sequence ID" value="KAL2322500.1"/>
    <property type="molecule type" value="Genomic_DNA"/>
</dbReference>
<evidence type="ECO:0000313" key="2">
    <source>
        <dbReference type="Proteomes" id="UP001603857"/>
    </source>
</evidence>
<dbReference type="InterPro" id="IPR016534">
    <property type="entry name" value="VPS16"/>
</dbReference>
<sequence length="170" mass="19152">MLTVARGPHWGHHREGVQGGFGIRNYENLRLIKSFLPETVEACVDVSGHEFDVSCQKTLLRQFQRDRIQEMCKILRVLNAVHSPEIGIRLSIQQYKVLRLVYLGAEIVCIGCTELASCQQLLTPFVLIGLLINAHQHLLALRISEYLGMNQVWTEEVKASQMGNGVNGDN</sequence>
<gene>
    <name evidence="1" type="ORF">Fmac_026879</name>
</gene>
<dbReference type="Proteomes" id="UP001603857">
    <property type="component" value="Unassembled WGS sequence"/>
</dbReference>
<evidence type="ECO:0000313" key="1">
    <source>
        <dbReference type="EMBL" id="KAL2322500.1"/>
    </source>
</evidence>
<dbReference type="PANTHER" id="PTHR12811:SF0">
    <property type="entry name" value="VACUOLAR PROTEIN SORTING-ASSOCIATED PROTEIN 16 HOMOLOG"/>
    <property type="match status" value="1"/>
</dbReference>
<accession>A0ABD1LG40</accession>